<reference evidence="2" key="1">
    <citation type="journal article" date="2021" name="ISME J.">
        <title>Evolutionary origin and ecological implication of a unique nif island in free-living Bradyrhizobium lineages.</title>
        <authorList>
            <person name="Tao J."/>
        </authorList>
    </citation>
    <scope>NUCLEOTIDE SEQUENCE [LARGE SCALE GENOMIC DNA]</scope>
    <source>
        <strain evidence="2">SZCCT0094</strain>
    </source>
</reference>
<evidence type="ECO:0000313" key="1">
    <source>
        <dbReference type="EMBL" id="MBR1141587.1"/>
    </source>
</evidence>
<comment type="caution">
    <text evidence="1">The sequence shown here is derived from an EMBL/GenBank/DDBJ whole genome shotgun (WGS) entry which is preliminary data.</text>
</comment>
<evidence type="ECO:0000313" key="2">
    <source>
        <dbReference type="Proteomes" id="UP001314635"/>
    </source>
</evidence>
<sequence>MAESACLGGLLADGTVTAFLAGRAPASCFGAAETVVEEFNGSAAFGGPDAIPGSFGFPTIGFAGESTGAAVFGRLPSFTLLGVPTGGTGGLTGPEVLGGVSNLTFG</sequence>
<dbReference type="RefSeq" id="WP_172241691.1">
    <property type="nucleotide sequence ID" value="NZ_JABFDP010000034.1"/>
</dbReference>
<proteinExistence type="predicted"/>
<name>A0ABS5GJT8_9BRAD</name>
<dbReference type="Proteomes" id="UP001314635">
    <property type="component" value="Unassembled WGS sequence"/>
</dbReference>
<protein>
    <submittedName>
        <fullName evidence="1">Uncharacterized protein</fullName>
    </submittedName>
</protein>
<dbReference type="EMBL" id="JAFCLK010000081">
    <property type="protein sequence ID" value="MBR1141587.1"/>
    <property type="molecule type" value="Genomic_DNA"/>
</dbReference>
<keyword evidence="2" id="KW-1185">Reference proteome</keyword>
<organism evidence="1 2">
    <name type="scientific">Bradyrhizobium denitrificans</name>
    <dbReference type="NCBI Taxonomy" id="2734912"/>
    <lineage>
        <taxon>Bacteria</taxon>
        <taxon>Pseudomonadati</taxon>
        <taxon>Pseudomonadota</taxon>
        <taxon>Alphaproteobacteria</taxon>
        <taxon>Hyphomicrobiales</taxon>
        <taxon>Nitrobacteraceae</taxon>
        <taxon>Bradyrhizobium</taxon>
    </lineage>
</organism>
<accession>A0ABS5GJT8</accession>
<gene>
    <name evidence="1" type="ORF">JQ619_38200</name>
</gene>